<keyword evidence="3" id="KW-0732">Signal</keyword>
<keyword evidence="1" id="KW-0175">Coiled coil</keyword>
<evidence type="ECO:0000313" key="5">
    <source>
        <dbReference type="RefSeq" id="XP_022081859.1"/>
    </source>
</evidence>
<feature type="coiled-coil region" evidence="1">
    <location>
        <begin position="65"/>
        <end position="198"/>
    </location>
</feature>
<feature type="chain" id="PRO_5033981519" evidence="3">
    <location>
        <begin position="20"/>
        <end position="434"/>
    </location>
</feature>
<dbReference type="RefSeq" id="XP_022081859.1">
    <property type="nucleotide sequence ID" value="XM_022226167.1"/>
</dbReference>
<evidence type="ECO:0000313" key="4">
    <source>
        <dbReference type="Proteomes" id="UP000694845"/>
    </source>
</evidence>
<keyword evidence="4" id="KW-1185">Reference proteome</keyword>
<organism evidence="4 5">
    <name type="scientific">Acanthaster planci</name>
    <name type="common">Crown-of-thorns starfish</name>
    <dbReference type="NCBI Taxonomy" id="133434"/>
    <lineage>
        <taxon>Eukaryota</taxon>
        <taxon>Metazoa</taxon>
        <taxon>Echinodermata</taxon>
        <taxon>Eleutherozoa</taxon>
        <taxon>Asterozoa</taxon>
        <taxon>Asteroidea</taxon>
        <taxon>Valvatacea</taxon>
        <taxon>Valvatida</taxon>
        <taxon>Acanthasteridae</taxon>
        <taxon>Acanthaster</taxon>
    </lineage>
</organism>
<protein>
    <submittedName>
        <fullName evidence="5">Uncharacterized protein</fullName>
    </submittedName>
</protein>
<keyword evidence="2" id="KW-1133">Transmembrane helix</keyword>
<reference evidence="5" key="1">
    <citation type="submission" date="2025-08" db="UniProtKB">
        <authorList>
            <consortium name="RefSeq"/>
        </authorList>
    </citation>
    <scope>IDENTIFICATION</scope>
</reference>
<keyword evidence="2" id="KW-0472">Membrane</keyword>
<dbReference type="OMA" id="NQEYEFT"/>
<evidence type="ECO:0000256" key="2">
    <source>
        <dbReference type="SAM" id="Phobius"/>
    </source>
</evidence>
<accession>A0A8B7XM15</accession>
<sequence>MIISLTLLLGYLSSSLKTAKEEMESTSDEAESKLVSSLHTTLKHGRFPAFIRDKLDYFRTNSSILAVYRRRLHEAEEKITALTSQYKVLNHEREDNAQKRQEMSKAFEEQMNELIAKHKAQVKEMQDKSNLVAKNMDKLLKDHISLKQVREQIANQVKENEAKMELQENTNGVLAKRLHLAEKSRAEILKKLEEFEGRYAENMARFQRKYKNQEMTYQAKLAEQEAKFEAKYSEQQKLFDIQIKEKKDLYENKHQKQESTFESRFKDQQVNFDERYNKQKQVFDAKYKEQHEMFDKKCKQQEATFNAAFKAQEITFENKVSEQKAKFDAKFRQQEVHFAARLQNEKHKCEELKERNDALADRLKYTEAALLKSRQVKVNQEYEFTDTVSSLVPKEAFLTVQEQCQLYKKTVSVLAATVLILLGIVFVGWRFLFN</sequence>
<feature type="coiled-coil region" evidence="1">
    <location>
        <begin position="342"/>
        <end position="369"/>
    </location>
</feature>
<gene>
    <name evidence="5" type="primary">LOC110974487</name>
</gene>
<evidence type="ECO:0000256" key="3">
    <source>
        <dbReference type="SAM" id="SignalP"/>
    </source>
</evidence>
<dbReference type="OrthoDB" id="10414391at2759"/>
<dbReference type="KEGG" id="aplc:110974487"/>
<keyword evidence="2" id="KW-0812">Transmembrane</keyword>
<dbReference type="AlphaFoldDB" id="A0A8B7XM15"/>
<feature type="transmembrane region" description="Helical" evidence="2">
    <location>
        <begin position="411"/>
        <end position="433"/>
    </location>
</feature>
<proteinExistence type="predicted"/>
<evidence type="ECO:0000256" key="1">
    <source>
        <dbReference type="SAM" id="Coils"/>
    </source>
</evidence>
<dbReference type="Proteomes" id="UP000694845">
    <property type="component" value="Unplaced"/>
</dbReference>
<name>A0A8B7XM15_ACAPL</name>
<dbReference type="GeneID" id="110974487"/>
<feature type="signal peptide" evidence="3">
    <location>
        <begin position="1"/>
        <end position="19"/>
    </location>
</feature>